<dbReference type="GO" id="GO:0016891">
    <property type="term" value="F:RNA endonuclease activity producing 5'-phosphomonoesters, hydrolytic mechanism"/>
    <property type="evidence" value="ECO:0007669"/>
    <property type="project" value="TreeGrafter"/>
</dbReference>
<organism evidence="5">
    <name type="scientific">Ignisphaera aggregans</name>
    <dbReference type="NCBI Taxonomy" id="334771"/>
    <lineage>
        <taxon>Archaea</taxon>
        <taxon>Thermoproteota</taxon>
        <taxon>Thermoprotei</taxon>
        <taxon>Desulfurococcales</taxon>
        <taxon>Desulfurococcaceae</taxon>
        <taxon>Ignisphaera</taxon>
    </lineage>
</organism>
<dbReference type="InterPro" id="IPR025202">
    <property type="entry name" value="PLD-like_dom"/>
</dbReference>
<evidence type="ECO:0000256" key="2">
    <source>
        <dbReference type="ARBA" id="ARBA00022963"/>
    </source>
</evidence>
<proteinExistence type="predicted"/>
<dbReference type="PANTHER" id="PTHR43856">
    <property type="entry name" value="CARDIOLIPIN HYDROLASE"/>
    <property type="match status" value="1"/>
</dbReference>
<keyword evidence="2" id="KW-0442">Lipid degradation</keyword>
<name>A0A7J2U0X2_9CREN</name>
<evidence type="ECO:0000313" key="5">
    <source>
        <dbReference type="EMBL" id="HEM66424.1"/>
    </source>
</evidence>
<feature type="domain" description="PLD phosphodiesterase" evidence="4">
    <location>
        <begin position="681"/>
        <end position="708"/>
    </location>
</feature>
<dbReference type="EMBL" id="DSEU01000013">
    <property type="protein sequence ID" value="HEM66424.1"/>
    <property type="molecule type" value="Genomic_DNA"/>
</dbReference>
<accession>A0A7J2U0X2</accession>
<dbReference type="Pfam" id="PF13091">
    <property type="entry name" value="PLDc_2"/>
    <property type="match status" value="1"/>
</dbReference>
<dbReference type="InterPro" id="IPR001736">
    <property type="entry name" value="PLipase_D/transphosphatidylase"/>
</dbReference>
<dbReference type="GO" id="GO:0016042">
    <property type="term" value="P:lipid catabolic process"/>
    <property type="evidence" value="ECO:0007669"/>
    <property type="project" value="UniProtKB-KW"/>
</dbReference>
<evidence type="ECO:0000259" key="4">
    <source>
        <dbReference type="PROSITE" id="PS50035"/>
    </source>
</evidence>
<dbReference type="Gene3D" id="3.30.870.10">
    <property type="entry name" value="Endonuclease Chain A"/>
    <property type="match status" value="1"/>
</dbReference>
<keyword evidence="1" id="KW-0378">Hydrolase</keyword>
<keyword evidence="3" id="KW-0443">Lipid metabolism</keyword>
<dbReference type="AlphaFoldDB" id="A0A7J2U0X2"/>
<evidence type="ECO:0000256" key="1">
    <source>
        <dbReference type="ARBA" id="ARBA00022801"/>
    </source>
</evidence>
<protein>
    <recommendedName>
        <fullName evidence="4">PLD phosphodiesterase domain-containing protein</fullName>
    </recommendedName>
</protein>
<comment type="caution">
    <text evidence="5">The sequence shown here is derived from an EMBL/GenBank/DDBJ whole genome shotgun (WGS) entry which is preliminary data.</text>
</comment>
<dbReference type="InterPro" id="IPR051406">
    <property type="entry name" value="PLD_domain"/>
</dbReference>
<sequence length="752" mass="86090">MSSSHSSYSRQGLAALYAFTPFKIIYTSPHVQGAEDATIISFWYPKGMTGFFCKDADNQFLSRPIQNIVGDNKCKHFRELWRVPLREKIGNKIYIYERFPAIKFSPQNKKYIVIINRTVLEYLEGKVSKDVAKKAVENSCKMGSFALAEFSYESINRPNFCRYGLVLITHRHPCPLINICPLTRSPSSNSCPHFISWSNARESYAGLYKVTADVRIRIREFIGEKVRVLRSLLVLPYKGRPFLKVVFIDPINVLAYYDAVNFLPKKFVDRMLRIKFNKTLGIRLYMTSALRITLSDKVLEDLLQDLMKDPLAWSWLEFKADLLTIANALPEERRRAPFKPWNLLERMLCNSINDNTGEEILKKIFNADSTSMRKAMKFIAVHTLAHMIMLGLWSYLGLSGDELSYVILPRDESYDIWVFEASSGGYGFLKYLAEHREVLYRIVSNAFRNVLQPNQCIVSVDSNTLSMLRNIVSSTIADLRQASSLSKQEIQRLDSIRKQIDVLTSRISHLYNTHRVTPHNYTVNRCLAKIIPGKLKEHFNKVIDKFLMTFNLFDGTINYYFIEESCISGPFIQPFSVSCVIAKTISDGVFQSGLKKPLKKPVIEWIEEAKSSIDISTWVLSIHDNDDIIKALKKVCSNGAKVRLLLGRGIFSDDNAYTSAINSLKRLSQELNQCIEVRLYNKGQLHAKMIIVDKVATIQGSFNLTKAALTSNIETAQVIIDPEEVRRSVEEFEKLWNEAEAIRRAEDLTSNQ</sequence>
<dbReference type="PANTHER" id="PTHR43856:SF1">
    <property type="entry name" value="MITOCHONDRIAL CARDIOLIPIN HYDROLASE"/>
    <property type="match status" value="1"/>
</dbReference>
<dbReference type="SUPFAM" id="SSF56024">
    <property type="entry name" value="Phospholipase D/nuclease"/>
    <property type="match status" value="1"/>
</dbReference>
<reference evidence="5" key="1">
    <citation type="journal article" date="2020" name="mSystems">
        <title>Genome- and Community-Level Interaction Insights into Carbon Utilization and Element Cycling Functions of Hydrothermarchaeota in Hydrothermal Sediment.</title>
        <authorList>
            <person name="Zhou Z."/>
            <person name="Liu Y."/>
            <person name="Xu W."/>
            <person name="Pan J."/>
            <person name="Luo Z.H."/>
            <person name="Li M."/>
        </authorList>
    </citation>
    <scope>NUCLEOTIDE SEQUENCE [LARGE SCALE GENOMIC DNA]</scope>
    <source>
        <strain evidence="5">SpSt-125</strain>
    </source>
</reference>
<dbReference type="PROSITE" id="PS50035">
    <property type="entry name" value="PLD"/>
    <property type="match status" value="1"/>
</dbReference>
<evidence type="ECO:0000256" key="3">
    <source>
        <dbReference type="ARBA" id="ARBA00023098"/>
    </source>
</evidence>
<dbReference type="SMART" id="SM00155">
    <property type="entry name" value="PLDc"/>
    <property type="match status" value="1"/>
</dbReference>
<gene>
    <name evidence="5" type="ORF">ENO26_02470</name>
</gene>